<dbReference type="STRING" id="914234.M2R234"/>
<dbReference type="AlphaFoldDB" id="M2R234"/>
<dbReference type="Proteomes" id="UP000016930">
    <property type="component" value="Unassembled WGS sequence"/>
</dbReference>
<protein>
    <submittedName>
        <fullName evidence="2">Uncharacterized protein</fullName>
    </submittedName>
</protein>
<gene>
    <name evidence="2" type="ORF">CERSUDRAFT_99693</name>
</gene>
<evidence type="ECO:0000256" key="1">
    <source>
        <dbReference type="SAM" id="MobiDB-lite"/>
    </source>
</evidence>
<dbReference type="EMBL" id="KB445812">
    <property type="protein sequence ID" value="EMD32302.1"/>
    <property type="molecule type" value="Genomic_DNA"/>
</dbReference>
<sequence length="292" mass="32642">MAKKPHEAASKFTNAFPADQILKWQKMVDDWLLDHSNPDPYAEPPPSTTLATIRLELAREEAADATQIVASSSPSAPERPSPSTFIRFGIELEERQRKLRLRTDRPGGGDKKAASLQERRNVLTRHIQSWNVHQAFYMPGTLPPEASTPETTGDVLVHDPPEVTKVWLPSALSSDVQATSCCQGVADIERRLRRAQMEDALGEVRRMRRVYAGLLQRVKQNISGTGNKANTRSKTSIRAFTGKIKLAVERYRGARAALISLDPEGSWKDMFKELRKEDNCGPGREEDEQSEG</sequence>
<organism evidence="2 3">
    <name type="scientific">Ceriporiopsis subvermispora (strain B)</name>
    <name type="common">White-rot fungus</name>
    <name type="synonym">Gelatoporia subvermispora</name>
    <dbReference type="NCBI Taxonomy" id="914234"/>
    <lineage>
        <taxon>Eukaryota</taxon>
        <taxon>Fungi</taxon>
        <taxon>Dikarya</taxon>
        <taxon>Basidiomycota</taxon>
        <taxon>Agaricomycotina</taxon>
        <taxon>Agaricomycetes</taxon>
        <taxon>Polyporales</taxon>
        <taxon>Gelatoporiaceae</taxon>
        <taxon>Gelatoporia</taxon>
    </lineage>
</organism>
<feature type="region of interest" description="Disordered" evidence="1">
    <location>
        <begin position="64"/>
        <end position="83"/>
    </location>
</feature>
<evidence type="ECO:0000313" key="3">
    <source>
        <dbReference type="Proteomes" id="UP000016930"/>
    </source>
</evidence>
<feature type="compositionally biased region" description="Low complexity" evidence="1">
    <location>
        <begin position="71"/>
        <end position="83"/>
    </location>
</feature>
<keyword evidence="3" id="KW-1185">Reference proteome</keyword>
<evidence type="ECO:0000313" key="2">
    <source>
        <dbReference type="EMBL" id="EMD32302.1"/>
    </source>
</evidence>
<accession>M2R234</accession>
<proteinExistence type="predicted"/>
<dbReference type="OrthoDB" id="2804062at2759"/>
<dbReference type="HOGENOM" id="CLU_953162_0_0_1"/>
<name>M2R234_CERS8</name>
<reference evidence="2 3" key="1">
    <citation type="journal article" date="2012" name="Proc. Natl. Acad. Sci. U.S.A.">
        <title>Comparative genomics of Ceriporiopsis subvermispora and Phanerochaete chrysosporium provide insight into selective ligninolysis.</title>
        <authorList>
            <person name="Fernandez-Fueyo E."/>
            <person name="Ruiz-Duenas F.J."/>
            <person name="Ferreira P."/>
            <person name="Floudas D."/>
            <person name="Hibbett D.S."/>
            <person name="Canessa P."/>
            <person name="Larrondo L.F."/>
            <person name="James T.Y."/>
            <person name="Seelenfreund D."/>
            <person name="Lobos S."/>
            <person name="Polanco R."/>
            <person name="Tello M."/>
            <person name="Honda Y."/>
            <person name="Watanabe T."/>
            <person name="Watanabe T."/>
            <person name="Ryu J.S."/>
            <person name="Kubicek C.P."/>
            <person name="Schmoll M."/>
            <person name="Gaskell J."/>
            <person name="Hammel K.E."/>
            <person name="St John F.J."/>
            <person name="Vanden Wymelenberg A."/>
            <person name="Sabat G."/>
            <person name="Splinter BonDurant S."/>
            <person name="Syed K."/>
            <person name="Yadav J.S."/>
            <person name="Doddapaneni H."/>
            <person name="Subramanian V."/>
            <person name="Lavin J.L."/>
            <person name="Oguiza J.A."/>
            <person name="Perez G."/>
            <person name="Pisabarro A.G."/>
            <person name="Ramirez L."/>
            <person name="Santoyo F."/>
            <person name="Master E."/>
            <person name="Coutinho P.M."/>
            <person name="Henrissat B."/>
            <person name="Lombard V."/>
            <person name="Magnuson J.K."/>
            <person name="Kuees U."/>
            <person name="Hori C."/>
            <person name="Igarashi K."/>
            <person name="Samejima M."/>
            <person name="Held B.W."/>
            <person name="Barry K.W."/>
            <person name="LaButti K.M."/>
            <person name="Lapidus A."/>
            <person name="Lindquist E.A."/>
            <person name="Lucas S.M."/>
            <person name="Riley R."/>
            <person name="Salamov A.A."/>
            <person name="Hoffmeister D."/>
            <person name="Schwenk D."/>
            <person name="Hadar Y."/>
            <person name="Yarden O."/>
            <person name="de Vries R.P."/>
            <person name="Wiebenga A."/>
            <person name="Stenlid J."/>
            <person name="Eastwood D."/>
            <person name="Grigoriev I.V."/>
            <person name="Berka R.M."/>
            <person name="Blanchette R.A."/>
            <person name="Kersten P."/>
            <person name="Martinez A.T."/>
            <person name="Vicuna R."/>
            <person name="Cullen D."/>
        </authorList>
    </citation>
    <scope>NUCLEOTIDE SEQUENCE [LARGE SCALE GENOMIC DNA]</scope>
    <source>
        <strain evidence="2 3">B</strain>
    </source>
</reference>